<sequence length="84" mass="8662">MARATRTISRCRSSAVLLGMAGPLLSALPLWCLVMRGGAWLPVRAVAKKFYSGSRVLTRLVAGPLLPGCARVGGRVPGSDLGGG</sequence>
<keyword evidence="2" id="KW-1185">Reference proteome</keyword>
<accession>A0ABQ2T9V4</accession>
<dbReference type="Proteomes" id="UP000597853">
    <property type="component" value="Unassembled WGS sequence"/>
</dbReference>
<evidence type="ECO:0000313" key="2">
    <source>
        <dbReference type="Proteomes" id="UP000597853"/>
    </source>
</evidence>
<proteinExistence type="predicted"/>
<evidence type="ECO:0000313" key="1">
    <source>
        <dbReference type="EMBL" id="GGS56885.1"/>
    </source>
</evidence>
<gene>
    <name evidence="1" type="ORF">GCM10010285_40270</name>
</gene>
<reference evidence="2" key="1">
    <citation type="journal article" date="2019" name="Int. J. Syst. Evol. Microbiol.">
        <title>The Global Catalogue of Microorganisms (GCM) 10K type strain sequencing project: providing services to taxonomists for standard genome sequencing and annotation.</title>
        <authorList>
            <consortium name="The Broad Institute Genomics Platform"/>
            <consortium name="The Broad Institute Genome Sequencing Center for Infectious Disease"/>
            <person name="Wu L."/>
            <person name="Ma J."/>
        </authorList>
    </citation>
    <scope>NUCLEOTIDE SEQUENCE [LARGE SCALE GENOMIC DNA]</scope>
    <source>
        <strain evidence="2">JCM 4416</strain>
    </source>
</reference>
<comment type="caution">
    <text evidence="1">The sequence shown here is derived from an EMBL/GenBank/DDBJ whole genome shotgun (WGS) entry which is preliminary data.</text>
</comment>
<evidence type="ECO:0008006" key="3">
    <source>
        <dbReference type="Google" id="ProtNLM"/>
    </source>
</evidence>
<dbReference type="EMBL" id="BMTX01000012">
    <property type="protein sequence ID" value="GGS56885.1"/>
    <property type="molecule type" value="Genomic_DNA"/>
</dbReference>
<name>A0ABQ2T9V4_STREZ</name>
<protein>
    <recommendedName>
        <fullName evidence="3">Secreted protein</fullName>
    </recommendedName>
</protein>
<organism evidence="1 2">
    <name type="scientific">Streptomyces pseudogriseolus</name>
    <name type="common">Streptomyces gancidicus</name>
    <name type="synonym">Streptomyces rubiginosus</name>
    <dbReference type="NCBI Taxonomy" id="36817"/>
    <lineage>
        <taxon>Bacteria</taxon>
        <taxon>Bacillati</taxon>
        <taxon>Actinomycetota</taxon>
        <taxon>Actinomycetes</taxon>
        <taxon>Kitasatosporales</taxon>
        <taxon>Streptomycetaceae</taxon>
        <taxon>Streptomyces</taxon>
        <taxon>Streptomyces pseudogriseolus group</taxon>
    </lineage>
</organism>